<name>B8MPU4_TALSN</name>
<organism evidence="3 4">
    <name type="scientific">Talaromyces stipitatus (strain ATCC 10500 / CBS 375.48 / QM 6759 / NRRL 1006)</name>
    <name type="common">Penicillium stipitatum</name>
    <dbReference type="NCBI Taxonomy" id="441959"/>
    <lineage>
        <taxon>Eukaryota</taxon>
        <taxon>Fungi</taxon>
        <taxon>Dikarya</taxon>
        <taxon>Ascomycota</taxon>
        <taxon>Pezizomycotina</taxon>
        <taxon>Eurotiomycetes</taxon>
        <taxon>Eurotiomycetidae</taxon>
        <taxon>Eurotiales</taxon>
        <taxon>Trichocomaceae</taxon>
        <taxon>Talaromyces</taxon>
        <taxon>Talaromyces sect. Talaromyces</taxon>
    </lineage>
</organism>
<keyword evidence="4" id="KW-1185">Reference proteome</keyword>
<dbReference type="AlphaFoldDB" id="B8MPU4"/>
<accession>B8MPU4</accession>
<protein>
    <recommendedName>
        <fullName evidence="2">Nephrocystin 3-like N-terminal domain-containing protein</fullName>
    </recommendedName>
</protein>
<dbReference type="InterPro" id="IPR056884">
    <property type="entry name" value="NPHP3-like_N"/>
</dbReference>
<evidence type="ECO:0000259" key="2">
    <source>
        <dbReference type="Pfam" id="PF24883"/>
    </source>
</evidence>
<dbReference type="GeneID" id="8098222"/>
<dbReference type="EMBL" id="EQ962659">
    <property type="protein sequence ID" value="EED12752.1"/>
    <property type="molecule type" value="Genomic_DNA"/>
</dbReference>
<dbReference type="OMA" id="NNIKALC"/>
<dbReference type="InParanoid" id="B8MPU4"/>
<reference evidence="4" key="1">
    <citation type="journal article" date="2015" name="Genome Announc.">
        <title>Genome sequence of the AIDS-associated pathogen Penicillium marneffei (ATCC18224) and its near taxonomic relative Talaromyces stipitatus (ATCC10500).</title>
        <authorList>
            <person name="Nierman W.C."/>
            <person name="Fedorova-Abrams N.D."/>
            <person name="Andrianopoulos A."/>
        </authorList>
    </citation>
    <scope>NUCLEOTIDE SEQUENCE [LARGE SCALE GENOMIC DNA]</scope>
    <source>
        <strain evidence="4">ATCC 10500 / CBS 375.48 / QM 6759 / NRRL 1006</strain>
    </source>
</reference>
<feature type="domain" description="Nephrocystin 3-like N-terminal" evidence="2">
    <location>
        <begin position="314"/>
        <end position="462"/>
    </location>
</feature>
<sequence length="532" mass="61112">MGMELAFQMTDALPNEYGMNVVKGILWIVFEVILSLSPFWYPADHAPVQTAKRRGENRARILEAFESIPETILTINFSCSLLKPTAEDEKLRQDFHRELVKRMPELIDILLGRAPWFQRVKGYMTLKVSETAKIGEILSEWNQYITTLKNRVMQMRDRLQSEIAYHSAEAHQMGVQTYNKLGTFDSRFDEIQSIIVGLGPAIIAQMQQEFGKRLQQLERSVQARDGKFDFTANYPVGFDINSPQNNPDLERQEYDFAGSQLYTQPTHGESYAIITQLELLGLLRVGPSTALEDLEFILQQSNRTTELSLQQVWWLNRMDEFITWYREPCSSLLLVDGHLDTTPSDRISPLSIFDASFVLNLVQSPSRITFFFFAGLVDGEDEEKDANINDPCGLIRSLISQLLSHESLPQPDLRFLTQEWIEQCEMNNIKALCDLFKCLVFQVPADMQVFCILDGLVVYECEPLWRDEIDYMATLFQHMTLKTGFNGIPVVKTLFTFANRSLQISDRVDMYPDIWKHATLAAGHIDVMPLMI</sequence>
<dbReference type="HOGENOM" id="CLU_027356_0_0_1"/>
<dbReference type="Pfam" id="PF24883">
    <property type="entry name" value="NPHP3_N"/>
    <property type="match status" value="1"/>
</dbReference>
<keyword evidence="1" id="KW-0677">Repeat</keyword>
<dbReference type="PhylomeDB" id="B8MPU4"/>
<evidence type="ECO:0000313" key="4">
    <source>
        <dbReference type="Proteomes" id="UP000001745"/>
    </source>
</evidence>
<gene>
    <name evidence="3" type="ORF">TSTA_052730</name>
</gene>
<dbReference type="RefSeq" id="XP_002486863.1">
    <property type="nucleotide sequence ID" value="XM_002486818.1"/>
</dbReference>
<dbReference type="PANTHER" id="PTHR40619">
    <property type="entry name" value="FUNGAL STAND N-TERMINAL GOODBYE DOMAIN-CONTAINING PROTEIN"/>
    <property type="match status" value="1"/>
</dbReference>
<evidence type="ECO:0000313" key="3">
    <source>
        <dbReference type="EMBL" id="EED12752.1"/>
    </source>
</evidence>
<dbReference type="Proteomes" id="UP000001745">
    <property type="component" value="Unassembled WGS sequence"/>
</dbReference>
<dbReference type="eggNOG" id="ENOG502SHWH">
    <property type="taxonomic scope" value="Eukaryota"/>
</dbReference>
<dbReference type="VEuPathDB" id="FungiDB:TSTA_052730"/>
<dbReference type="PANTHER" id="PTHR40619:SF3">
    <property type="entry name" value="FUNGAL STAND N-TERMINAL GOODBYE DOMAIN-CONTAINING PROTEIN"/>
    <property type="match status" value="1"/>
</dbReference>
<proteinExistence type="predicted"/>
<dbReference type="STRING" id="441959.B8MPU4"/>
<dbReference type="OrthoDB" id="5419927at2759"/>
<evidence type="ECO:0000256" key="1">
    <source>
        <dbReference type="ARBA" id="ARBA00022737"/>
    </source>
</evidence>